<gene>
    <name evidence="2" type="ORF">Desaf_0127</name>
</gene>
<evidence type="ECO:0000313" key="3">
    <source>
        <dbReference type="Proteomes" id="UP000007844"/>
    </source>
</evidence>
<keyword evidence="1" id="KW-0812">Transmembrane</keyword>
<dbReference type="AlphaFoldDB" id="F3YTV6"/>
<accession>F3YTV6</accession>
<keyword evidence="1" id="KW-0472">Membrane</keyword>
<dbReference type="STRING" id="690850.Desaf_0127"/>
<dbReference type="Proteomes" id="UP000007844">
    <property type="component" value="Chromosome"/>
</dbReference>
<keyword evidence="1" id="KW-1133">Transmembrane helix</keyword>
<evidence type="ECO:0000256" key="1">
    <source>
        <dbReference type="SAM" id="Phobius"/>
    </source>
</evidence>
<dbReference type="KEGG" id="daf:Desaf_0127"/>
<protein>
    <recommendedName>
        <fullName evidence="4">DUF2802 domain-containing protein</fullName>
    </recommendedName>
</protein>
<proteinExistence type="predicted"/>
<keyword evidence="3" id="KW-1185">Reference proteome</keyword>
<organism evidence="2 3">
    <name type="scientific">Desulfocurvibacter africanus subsp. africanus str. Walvis Bay</name>
    <dbReference type="NCBI Taxonomy" id="690850"/>
    <lineage>
        <taxon>Bacteria</taxon>
        <taxon>Pseudomonadati</taxon>
        <taxon>Thermodesulfobacteriota</taxon>
        <taxon>Desulfovibrionia</taxon>
        <taxon>Desulfovibrionales</taxon>
        <taxon>Desulfovibrionaceae</taxon>
        <taxon>Desulfocurvibacter</taxon>
    </lineage>
</organism>
<reference evidence="2 3" key="1">
    <citation type="journal article" date="2011" name="J. Bacteriol.">
        <title>Genome sequence of the mercury-methylating and pleomorphic Desulfovibrio africanus Strain Walvis Bay.</title>
        <authorList>
            <person name="Brown S.D."/>
            <person name="Wall J.D."/>
            <person name="Kucken A.M."/>
            <person name="Gilmour C.C."/>
            <person name="Podar M."/>
            <person name="Brandt C.C."/>
            <person name="Teshima H."/>
            <person name="Detter J.C."/>
            <person name="Han C.S."/>
            <person name="Land M.L."/>
            <person name="Lucas S."/>
            <person name="Han J."/>
            <person name="Pennacchio L."/>
            <person name="Nolan M."/>
            <person name="Pitluck S."/>
            <person name="Woyke T."/>
            <person name="Goodwin L."/>
            <person name="Palumbo A.V."/>
            <person name="Elias D.A."/>
        </authorList>
    </citation>
    <scope>NUCLEOTIDE SEQUENCE [LARGE SCALE GENOMIC DNA]</scope>
    <source>
        <strain evidence="2 3">Walvis Bay</strain>
    </source>
</reference>
<evidence type="ECO:0008006" key="4">
    <source>
        <dbReference type="Google" id="ProtNLM"/>
    </source>
</evidence>
<dbReference type="HOGENOM" id="CLU_1851968_0_0_7"/>
<dbReference type="eggNOG" id="ENOG5033Z6Q">
    <property type="taxonomic scope" value="Bacteria"/>
</dbReference>
<dbReference type="RefSeq" id="WP_005985142.1">
    <property type="nucleotide sequence ID" value="NC_016629.1"/>
</dbReference>
<dbReference type="EMBL" id="CP003221">
    <property type="protein sequence ID" value="EGJ48487.1"/>
    <property type="molecule type" value="Genomic_DNA"/>
</dbReference>
<feature type="transmembrane region" description="Helical" evidence="1">
    <location>
        <begin position="6"/>
        <end position="27"/>
    </location>
</feature>
<evidence type="ECO:0000313" key="2">
    <source>
        <dbReference type="EMBL" id="EGJ48487.1"/>
    </source>
</evidence>
<name>F3YTV6_DESAF</name>
<sequence length="139" mass="15892">MSLSNWLLLALSVTEVMLLGVVIFFFMRLKQSEAILSQLQSKQDDLLNKLRFNAQLEQELVSTFQHRQAELIDLDAKIEERAKDLRRIIKQAEQYSRSPQFLREVILTGWRSGKSASELARSTGLSVDEVELIIGQAKS</sequence>